<dbReference type="AlphaFoldDB" id="A0A087MJE4"/>
<evidence type="ECO:0000313" key="4">
    <source>
        <dbReference type="Proteomes" id="UP000029085"/>
    </source>
</evidence>
<comment type="caution">
    <text evidence="3">The sequence shown here is derived from an EMBL/GenBank/DDBJ whole genome shotgun (WGS) entry which is preliminary data.</text>
</comment>
<dbReference type="PATRIC" id="fig|1121014.3.peg.1089"/>
<dbReference type="Gene3D" id="2.70.70.10">
    <property type="entry name" value="Glucose Permease (Domain IIA)"/>
    <property type="match status" value="1"/>
</dbReference>
<reference evidence="3 4" key="2">
    <citation type="journal article" date="2015" name="Stand. Genomic Sci.">
        <title>High quality draft genomic sequence of Arenimonas donghaensis DSM 18148(T).</title>
        <authorList>
            <person name="Chen F."/>
            <person name="Wang H."/>
            <person name="Cao Y."/>
            <person name="Li X."/>
            <person name="Wang G."/>
        </authorList>
    </citation>
    <scope>NUCLEOTIDE SEQUENCE [LARGE SCALE GENOMIC DNA]</scope>
    <source>
        <strain evidence="3 4">HO3-R19</strain>
    </source>
</reference>
<feature type="signal peptide" evidence="1">
    <location>
        <begin position="1"/>
        <end position="19"/>
    </location>
</feature>
<evidence type="ECO:0000259" key="2">
    <source>
        <dbReference type="Pfam" id="PF01551"/>
    </source>
</evidence>
<dbReference type="EMBL" id="AVCJ01000009">
    <property type="protein sequence ID" value="KFL36997.1"/>
    <property type="molecule type" value="Genomic_DNA"/>
</dbReference>
<sequence>MIRALVLVAAAGLGPSAAAAELAQLSVLRQGQEKVAVVVNRSGAPVEVELRADVWRGMDSEPGLPQRRVLAAGEQATLARIWPVAEGSQVELRLSAVPGPPHAVARDVVYSLPVEESGFTLGQGFHGGYSHGDEANRYAIDLVVDEGTPVLAARDGVVVAAMSGHAEGGADRALADRANFVRVLHQDGSMALYAHLQEGGVNVRAGDRVHLGQVLGYAGSTGFSSGPHLHFSVQVNGGMWLVSVPFRMIGPDGFLPLK</sequence>
<dbReference type="GO" id="GO:0004222">
    <property type="term" value="F:metalloendopeptidase activity"/>
    <property type="evidence" value="ECO:0007669"/>
    <property type="project" value="TreeGrafter"/>
</dbReference>
<evidence type="ECO:0000313" key="3">
    <source>
        <dbReference type="EMBL" id="KFL36997.1"/>
    </source>
</evidence>
<keyword evidence="1" id="KW-0732">Signal</keyword>
<feature type="domain" description="M23ase beta-sheet core" evidence="2">
    <location>
        <begin position="138"/>
        <end position="237"/>
    </location>
</feature>
<dbReference type="OrthoDB" id="9809488at2"/>
<name>A0A087MJE4_9GAMM</name>
<dbReference type="PANTHER" id="PTHR21666">
    <property type="entry name" value="PEPTIDASE-RELATED"/>
    <property type="match status" value="1"/>
</dbReference>
<keyword evidence="4" id="KW-1185">Reference proteome</keyword>
<protein>
    <recommendedName>
        <fullName evidence="2">M23ase beta-sheet core domain-containing protein</fullName>
    </recommendedName>
</protein>
<organism evidence="3 4">
    <name type="scientific">Arenimonas donghaensis DSM 18148 = HO3-R19</name>
    <dbReference type="NCBI Taxonomy" id="1121014"/>
    <lineage>
        <taxon>Bacteria</taxon>
        <taxon>Pseudomonadati</taxon>
        <taxon>Pseudomonadota</taxon>
        <taxon>Gammaproteobacteria</taxon>
        <taxon>Lysobacterales</taxon>
        <taxon>Lysobacteraceae</taxon>
        <taxon>Arenimonas</taxon>
    </lineage>
</organism>
<accession>A0A087MJE4</accession>
<dbReference type="InterPro" id="IPR011055">
    <property type="entry name" value="Dup_hybrid_motif"/>
</dbReference>
<dbReference type="Pfam" id="PF01551">
    <property type="entry name" value="Peptidase_M23"/>
    <property type="match status" value="1"/>
</dbReference>
<reference evidence="4" key="1">
    <citation type="submission" date="2013-08" db="EMBL/GenBank/DDBJ databases">
        <title>Genome sequencing of Arenimonas donghaensis.</title>
        <authorList>
            <person name="Chen F."/>
            <person name="Wang G."/>
        </authorList>
    </citation>
    <scope>NUCLEOTIDE SEQUENCE [LARGE SCALE GENOMIC DNA]</scope>
    <source>
        <strain evidence="4">HO3-R19</strain>
    </source>
</reference>
<dbReference type="InterPro" id="IPR050570">
    <property type="entry name" value="Cell_wall_metabolism_enzyme"/>
</dbReference>
<gene>
    <name evidence="3" type="ORF">N788_11695</name>
</gene>
<dbReference type="CDD" id="cd12797">
    <property type="entry name" value="M23_peptidase"/>
    <property type="match status" value="1"/>
</dbReference>
<evidence type="ECO:0000256" key="1">
    <source>
        <dbReference type="SAM" id="SignalP"/>
    </source>
</evidence>
<dbReference type="PANTHER" id="PTHR21666:SF294">
    <property type="entry name" value="PEPTIDASE M23"/>
    <property type="match status" value="1"/>
</dbReference>
<dbReference type="InterPro" id="IPR016047">
    <property type="entry name" value="M23ase_b-sheet_dom"/>
</dbReference>
<dbReference type="RefSeq" id="WP_034222195.1">
    <property type="nucleotide sequence ID" value="NZ_AVCJ01000009.1"/>
</dbReference>
<feature type="chain" id="PRO_5001826486" description="M23ase beta-sheet core domain-containing protein" evidence="1">
    <location>
        <begin position="20"/>
        <end position="258"/>
    </location>
</feature>
<dbReference type="STRING" id="1121014.N788_11695"/>
<dbReference type="SUPFAM" id="SSF51261">
    <property type="entry name" value="Duplicated hybrid motif"/>
    <property type="match status" value="1"/>
</dbReference>
<dbReference type="Proteomes" id="UP000029085">
    <property type="component" value="Unassembled WGS sequence"/>
</dbReference>
<proteinExistence type="predicted"/>